<organism evidence="6">
    <name type="scientific">Gulosibacter sediminis</name>
    <dbReference type="NCBI Taxonomy" id="1729695"/>
    <lineage>
        <taxon>Bacteria</taxon>
        <taxon>Bacillati</taxon>
        <taxon>Actinomycetota</taxon>
        <taxon>Actinomycetes</taxon>
        <taxon>Micrococcales</taxon>
        <taxon>Microbacteriaceae</taxon>
        <taxon>Gulosibacter</taxon>
    </lineage>
</organism>
<dbReference type="EMBL" id="CP097160">
    <property type="protein sequence ID" value="UQN15740.1"/>
    <property type="molecule type" value="Genomic_DNA"/>
</dbReference>
<evidence type="ECO:0000256" key="1">
    <source>
        <dbReference type="ARBA" id="ARBA00022630"/>
    </source>
</evidence>
<name>A0ABY4MZ66_9MICO</name>
<evidence type="ECO:0000313" key="6">
    <source>
        <dbReference type="EMBL" id="UQN15740.1"/>
    </source>
</evidence>
<evidence type="ECO:0000259" key="5">
    <source>
        <dbReference type="Pfam" id="PF00296"/>
    </source>
</evidence>
<dbReference type="SUPFAM" id="SSF51679">
    <property type="entry name" value="Bacterial luciferase-like"/>
    <property type="match status" value="1"/>
</dbReference>
<dbReference type="PANTHER" id="PTHR30011:SF16">
    <property type="entry name" value="C2H2 FINGER DOMAIN TRANSCRIPTION FACTOR (EUROFUNG)-RELATED"/>
    <property type="match status" value="1"/>
</dbReference>
<proteinExistence type="predicted"/>
<evidence type="ECO:0000256" key="3">
    <source>
        <dbReference type="ARBA" id="ARBA00023002"/>
    </source>
</evidence>
<dbReference type="PANTHER" id="PTHR30011">
    <property type="entry name" value="ALKANESULFONATE MONOOXYGENASE-RELATED"/>
    <property type="match status" value="1"/>
</dbReference>
<protein>
    <submittedName>
        <fullName evidence="6">LLM class flavin-dependent oxidoreductase</fullName>
    </submittedName>
</protein>
<accession>A0ABY4MZ66</accession>
<dbReference type="InterPro" id="IPR011251">
    <property type="entry name" value="Luciferase-like_dom"/>
</dbReference>
<keyword evidence="2" id="KW-0288">FMN</keyword>
<evidence type="ECO:0000256" key="2">
    <source>
        <dbReference type="ARBA" id="ARBA00022643"/>
    </source>
</evidence>
<keyword evidence="1" id="KW-0285">Flavoprotein</keyword>
<reference evidence="6" key="1">
    <citation type="submission" date="2022-05" db="EMBL/GenBank/DDBJ databases">
        <title>Complete genome sequence of toluene-degrading Gulosibacter sediminis strain ACHW.36C.</title>
        <authorList>
            <person name="Wai A.C."/>
            <person name="Lai G.K."/>
            <person name="Griffin S.D."/>
            <person name="Leung F.C."/>
        </authorList>
    </citation>
    <scope>NUCLEOTIDE SEQUENCE [LARGE SCALE GENOMIC DNA]</scope>
    <source>
        <strain evidence="6">ACHW.36C</strain>
    </source>
</reference>
<dbReference type="InterPro" id="IPR036661">
    <property type="entry name" value="Luciferase-like_sf"/>
</dbReference>
<gene>
    <name evidence="6" type="ORF">M3M28_04610</name>
</gene>
<keyword evidence="4" id="KW-0503">Monooxygenase</keyword>
<sequence length="371" mass="38853">MTTAPFTLALELDAAGAHPAAWRFAAHSPAEALTPRRLADKVRSAERAGFHYVTLGDDTAAPEAAGPSAARLDSVLLAAFAGPLTSTIGLVPVASPVWAEPFHLSGQISSLDHASAGRAGWLLDGTTSPAASATLGREELTGDELLAETNDVVTAATQLWDSWEDDAVIIDIDSGRFLDNQRLHAINFASERFTVRGPSITPRPLQGRPAVFGRIGEVDPSLIDVALVRGDSVAAIAESAARARELGVVRVIAEVEVVLDARGETAASRLAALDAAALADGVPAHRPDSLRVVGDSAELVELIAQLQRAVDGVRILPAVLDVDGDELERLVLPELRRLEIAAAPTFGTTLRETLGLDRPTNVFATAATAHA</sequence>
<dbReference type="Gene3D" id="3.20.20.30">
    <property type="entry name" value="Luciferase-like domain"/>
    <property type="match status" value="1"/>
</dbReference>
<evidence type="ECO:0000256" key="4">
    <source>
        <dbReference type="ARBA" id="ARBA00023033"/>
    </source>
</evidence>
<keyword evidence="3" id="KW-0560">Oxidoreductase</keyword>
<dbReference type="InterPro" id="IPR051260">
    <property type="entry name" value="Diverse_substr_monoxygenases"/>
</dbReference>
<feature type="domain" description="Luciferase-like" evidence="5">
    <location>
        <begin position="22"/>
        <end position="270"/>
    </location>
</feature>
<dbReference type="Pfam" id="PF00296">
    <property type="entry name" value="Bac_luciferase"/>
    <property type="match status" value="1"/>
</dbReference>